<evidence type="ECO:0000313" key="3">
    <source>
        <dbReference type="Proteomes" id="UP000190023"/>
    </source>
</evidence>
<dbReference type="PANTHER" id="PTHR22916:SF3">
    <property type="entry name" value="UDP-GLCNAC:BETAGAL BETA-1,3-N-ACETYLGLUCOSAMINYLTRANSFERASE-LIKE PROTEIN 1"/>
    <property type="match status" value="1"/>
</dbReference>
<dbReference type="GO" id="GO:0016758">
    <property type="term" value="F:hexosyltransferase activity"/>
    <property type="evidence" value="ECO:0007669"/>
    <property type="project" value="UniProtKB-ARBA"/>
</dbReference>
<dbReference type="SUPFAM" id="SSF53448">
    <property type="entry name" value="Nucleotide-diphospho-sugar transferases"/>
    <property type="match status" value="1"/>
</dbReference>
<name>A0A1T0AW72_9PAST</name>
<dbReference type="STRING" id="123822.B0188_09275"/>
<protein>
    <recommendedName>
        <fullName evidence="1">Glycosyltransferase 2-like domain-containing protein</fullName>
    </recommendedName>
</protein>
<feature type="domain" description="Glycosyltransferase 2-like" evidence="1">
    <location>
        <begin position="212"/>
        <end position="325"/>
    </location>
</feature>
<dbReference type="InterPro" id="IPR029044">
    <property type="entry name" value="Nucleotide-diphossugar_trans"/>
</dbReference>
<organism evidence="2 3">
    <name type="scientific">[Haemophilus] felis</name>
    <dbReference type="NCBI Taxonomy" id="123822"/>
    <lineage>
        <taxon>Bacteria</taxon>
        <taxon>Pseudomonadati</taxon>
        <taxon>Pseudomonadota</taxon>
        <taxon>Gammaproteobacteria</taxon>
        <taxon>Pasteurellales</taxon>
        <taxon>Pasteurellaceae</taxon>
    </lineage>
</organism>
<evidence type="ECO:0000313" key="2">
    <source>
        <dbReference type="EMBL" id="OOS01895.1"/>
    </source>
</evidence>
<dbReference type="AlphaFoldDB" id="A0A1T0AW72"/>
<dbReference type="Pfam" id="PF00535">
    <property type="entry name" value="Glycos_transf_2"/>
    <property type="match status" value="1"/>
</dbReference>
<dbReference type="Proteomes" id="UP000190023">
    <property type="component" value="Unassembled WGS sequence"/>
</dbReference>
<reference evidence="2 3" key="1">
    <citation type="submission" date="2017-02" db="EMBL/GenBank/DDBJ databases">
        <title>Draft genome sequence of Haemophilus felis CCUG 31170 type strain.</title>
        <authorList>
            <person name="Engstrom-Jakobsson H."/>
            <person name="Salva-Serra F."/>
            <person name="Thorell K."/>
            <person name="Gonzales-Siles L."/>
            <person name="Karlsson R."/>
            <person name="Boulund F."/>
            <person name="Engstrand L."/>
            <person name="Kristiansson E."/>
            <person name="Moore E."/>
        </authorList>
    </citation>
    <scope>NUCLEOTIDE SEQUENCE [LARGE SCALE GENOMIC DNA]</scope>
    <source>
        <strain evidence="2 3">CCUG 31170</strain>
    </source>
</reference>
<gene>
    <name evidence="2" type="ORF">B0188_09275</name>
</gene>
<sequence>MSNLFSVLKKRQHIWRLFKKRQYAFLFAFHRNNLPLFKEGIVICHLKLFRLFLIEPKWNNSIFFVIGLVATGRFETAKEKLHLLQKYASNQFIMSFFFPYFPEVVKSIYEKNGKTESLFFASLCATLKDFKKLNQALKINSRKIKKNPHYFLLKNFLEDNEQERLDNLNQFLQYYDLEPIVLSRETNKQFVCRLKNIRHITGINNPNTAIVTILVTNYNTQDYIESTLLSLLEQSYSNIEIIVIDDCSTDDSCNIIEKLAQKDSRIKLITLKNNVGTYVAKNIGMSYAQGEFITCHDSDDWAHPRKIELQLKPLLENTQLVATFSKWIRLDSEGLPYTRYIYPLLRLNPSSALFRREEIEENIGLWDWVRVGADSEFNTRLQLSFGSDKYYIINKPLTLGSHRNNSLMTNVDTGYINGFSAQREQYSFAWNCWHVNQLKQNKKLKLPLYPICSFYKNN</sequence>
<evidence type="ECO:0000259" key="1">
    <source>
        <dbReference type="Pfam" id="PF00535"/>
    </source>
</evidence>
<comment type="caution">
    <text evidence="2">The sequence shown here is derived from an EMBL/GenBank/DDBJ whole genome shotgun (WGS) entry which is preliminary data.</text>
</comment>
<dbReference type="PANTHER" id="PTHR22916">
    <property type="entry name" value="GLYCOSYLTRANSFERASE"/>
    <property type="match status" value="1"/>
</dbReference>
<dbReference type="EMBL" id="MUYB01000041">
    <property type="protein sequence ID" value="OOS01895.1"/>
    <property type="molecule type" value="Genomic_DNA"/>
</dbReference>
<dbReference type="Gene3D" id="3.90.550.10">
    <property type="entry name" value="Spore Coat Polysaccharide Biosynthesis Protein SpsA, Chain A"/>
    <property type="match status" value="1"/>
</dbReference>
<accession>A0A1T0AW72</accession>
<dbReference type="CDD" id="cd00761">
    <property type="entry name" value="Glyco_tranf_GTA_type"/>
    <property type="match status" value="1"/>
</dbReference>
<proteinExistence type="predicted"/>
<dbReference type="InterPro" id="IPR001173">
    <property type="entry name" value="Glyco_trans_2-like"/>
</dbReference>
<keyword evidence="3" id="KW-1185">Reference proteome</keyword>